<evidence type="ECO:0000313" key="4">
    <source>
        <dbReference type="EMBL" id="PHT53962.1"/>
    </source>
</evidence>
<sequence length="275" mass="30785">MQIESFNLPALESFLDDDYDKEDLAFSYSTLKVSGSGVAGSTFKSFDALSVIPDFLECLVLPNSSSNTSSSFVGSLLGKTFSSQVLNQDDEIFQTSSIIPLSQERQHEKQQKQRPTYVQPSLTQQQHTQIYNHNLVVVASDQQEASHNGPYFLGRFLEALHYYSTIFDSLDATFPGDSSQRAKLERYIFGPEIMNIVLCEGTERVVWHERLEKWRRVMEGKGFKGVALSANAVTQSKILLGLYSCDGYKLTEDNGCLPSLDVNRAMKSTRDSNTS</sequence>
<accession>A0A2G2X8W4</accession>
<reference evidence="5" key="2">
    <citation type="journal article" date="2017" name="J. Anim. Genet.">
        <title>Multiple reference genome sequences of hot pepper reveal the massive evolution of plant disease resistance genes by retroduplication.</title>
        <authorList>
            <person name="Kim S."/>
            <person name="Park J."/>
            <person name="Yeom S.-I."/>
            <person name="Kim Y.-M."/>
            <person name="Seo E."/>
            <person name="Kim K.-T."/>
            <person name="Kim M.-S."/>
            <person name="Lee J.M."/>
            <person name="Cheong K."/>
            <person name="Shin H.-S."/>
            <person name="Kim S.-B."/>
            <person name="Han K."/>
            <person name="Lee J."/>
            <person name="Park M."/>
            <person name="Lee H.-A."/>
            <person name="Lee H.-Y."/>
            <person name="Lee Y."/>
            <person name="Oh S."/>
            <person name="Lee J.H."/>
            <person name="Choi E."/>
            <person name="Choi E."/>
            <person name="Lee S.E."/>
            <person name="Jeon J."/>
            <person name="Kim H."/>
            <person name="Choi G."/>
            <person name="Song H."/>
            <person name="Lee J."/>
            <person name="Lee S.-C."/>
            <person name="Kwon J.-K."/>
            <person name="Lee H.-Y."/>
            <person name="Koo N."/>
            <person name="Hong Y."/>
            <person name="Kim R.W."/>
            <person name="Kang W.-H."/>
            <person name="Huh J.H."/>
            <person name="Kang B.-C."/>
            <person name="Yang T.-J."/>
            <person name="Lee Y.-H."/>
            <person name="Bennetzen J.L."/>
            <person name="Choi D."/>
        </authorList>
    </citation>
    <scope>NUCLEOTIDE SEQUENCE [LARGE SCALE GENOMIC DNA]</scope>
    <source>
        <strain evidence="5">cv. PBC81</strain>
    </source>
</reference>
<evidence type="ECO:0000313" key="5">
    <source>
        <dbReference type="Proteomes" id="UP000224567"/>
    </source>
</evidence>
<dbReference type="PANTHER" id="PTHR31636">
    <property type="entry name" value="OSJNBA0084A10.13 PROTEIN-RELATED"/>
    <property type="match status" value="1"/>
</dbReference>
<dbReference type="AlphaFoldDB" id="A0A2G2X8W4"/>
<feature type="region of interest" description="SAW" evidence="3">
    <location>
        <begin position="198"/>
        <end position="275"/>
    </location>
</feature>
<comment type="caution">
    <text evidence="3">Lacks conserved residue(s) required for the propagation of feature annotation.</text>
</comment>
<dbReference type="InterPro" id="IPR005202">
    <property type="entry name" value="TF_GRAS"/>
</dbReference>
<evidence type="ECO:0000256" key="3">
    <source>
        <dbReference type="PROSITE-ProRule" id="PRU01191"/>
    </source>
</evidence>
<proteinExistence type="inferred from homology"/>
<keyword evidence="5" id="KW-1185">Reference proteome</keyword>
<evidence type="ECO:0000256" key="1">
    <source>
        <dbReference type="ARBA" id="ARBA00023015"/>
    </source>
</evidence>
<dbReference type="Proteomes" id="UP000224567">
    <property type="component" value="Unassembled WGS sequence"/>
</dbReference>
<dbReference type="OrthoDB" id="743731at2759"/>
<keyword evidence="1" id="KW-0805">Transcription regulation</keyword>
<dbReference type="EMBL" id="MLFT02000003">
    <property type="protein sequence ID" value="PHT53962.1"/>
    <property type="molecule type" value="Genomic_DNA"/>
</dbReference>
<dbReference type="Pfam" id="PF03514">
    <property type="entry name" value="GRAS"/>
    <property type="match status" value="1"/>
</dbReference>
<comment type="caution">
    <text evidence="4">The sequence shown here is derived from an EMBL/GenBank/DDBJ whole genome shotgun (WGS) entry which is preliminary data.</text>
</comment>
<keyword evidence="2" id="KW-0804">Transcription</keyword>
<protein>
    <submittedName>
        <fullName evidence="4">Uncharacterized protein</fullName>
    </submittedName>
</protein>
<evidence type="ECO:0000256" key="2">
    <source>
        <dbReference type="ARBA" id="ARBA00023163"/>
    </source>
</evidence>
<dbReference type="PROSITE" id="PS50985">
    <property type="entry name" value="GRAS"/>
    <property type="match status" value="1"/>
</dbReference>
<comment type="similarity">
    <text evidence="3">Belongs to the GRAS family.</text>
</comment>
<reference evidence="4 5" key="1">
    <citation type="journal article" date="2017" name="Genome Biol.">
        <title>New reference genome sequences of hot pepper reveal the massive evolution of plant disease-resistance genes by retroduplication.</title>
        <authorList>
            <person name="Kim S."/>
            <person name="Park J."/>
            <person name="Yeom S.I."/>
            <person name="Kim Y.M."/>
            <person name="Seo E."/>
            <person name="Kim K.T."/>
            <person name="Kim M.S."/>
            <person name="Lee J.M."/>
            <person name="Cheong K."/>
            <person name="Shin H.S."/>
            <person name="Kim S.B."/>
            <person name="Han K."/>
            <person name="Lee J."/>
            <person name="Park M."/>
            <person name="Lee H.A."/>
            <person name="Lee H.Y."/>
            <person name="Lee Y."/>
            <person name="Oh S."/>
            <person name="Lee J.H."/>
            <person name="Choi E."/>
            <person name="Choi E."/>
            <person name="Lee S.E."/>
            <person name="Jeon J."/>
            <person name="Kim H."/>
            <person name="Choi G."/>
            <person name="Song H."/>
            <person name="Lee J."/>
            <person name="Lee S.C."/>
            <person name="Kwon J.K."/>
            <person name="Lee H.Y."/>
            <person name="Koo N."/>
            <person name="Hong Y."/>
            <person name="Kim R.W."/>
            <person name="Kang W.H."/>
            <person name="Huh J.H."/>
            <person name="Kang B.C."/>
            <person name="Yang T.J."/>
            <person name="Lee Y.H."/>
            <person name="Bennetzen J.L."/>
            <person name="Choi D."/>
        </authorList>
    </citation>
    <scope>NUCLEOTIDE SEQUENCE [LARGE SCALE GENOMIC DNA]</scope>
    <source>
        <strain evidence="5">cv. PBC81</strain>
    </source>
</reference>
<dbReference type="STRING" id="33114.A0A2G2X8W4"/>
<name>A0A2G2X8W4_CAPBA</name>
<organism evidence="4 5">
    <name type="scientific">Capsicum baccatum</name>
    <name type="common">Peruvian pepper</name>
    <dbReference type="NCBI Taxonomy" id="33114"/>
    <lineage>
        <taxon>Eukaryota</taxon>
        <taxon>Viridiplantae</taxon>
        <taxon>Streptophyta</taxon>
        <taxon>Embryophyta</taxon>
        <taxon>Tracheophyta</taxon>
        <taxon>Spermatophyta</taxon>
        <taxon>Magnoliopsida</taxon>
        <taxon>eudicotyledons</taxon>
        <taxon>Gunneridae</taxon>
        <taxon>Pentapetalae</taxon>
        <taxon>asterids</taxon>
        <taxon>lamiids</taxon>
        <taxon>Solanales</taxon>
        <taxon>Solanaceae</taxon>
        <taxon>Solanoideae</taxon>
        <taxon>Capsiceae</taxon>
        <taxon>Capsicum</taxon>
    </lineage>
</organism>
<gene>
    <name evidence="4" type="ORF">CQW23_08424</name>
</gene>